<evidence type="ECO:0000256" key="1">
    <source>
        <dbReference type="SAM" id="Coils"/>
    </source>
</evidence>
<evidence type="ECO:0000313" key="2">
    <source>
        <dbReference type="EMBL" id="KIC71121.1"/>
    </source>
</evidence>
<dbReference type="PATRIC" id="fig|362787.3.peg.1725"/>
<name>A0A0C1JKN7_9BACT</name>
<comment type="caution">
    <text evidence="2">The sequence shown here is derived from an EMBL/GenBank/DDBJ whole genome shotgun (WGS) entry which is preliminary data.</text>
</comment>
<reference evidence="2 3" key="1">
    <citation type="journal article" date="2014" name="Mol. Biol. Evol.">
        <title>Massive expansion of Ubiquitination-related gene families within the Chlamydiae.</title>
        <authorList>
            <person name="Domman D."/>
            <person name="Collingro A."/>
            <person name="Lagkouvardos I."/>
            <person name="Gehre L."/>
            <person name="Weinmaier T."/>
            <person name="Rattei T."/>
            <person name="Subtil A."/>
            <person name="Horn M."/>
        </authorList>
    </citation>
    <scope>NUCLEOTIDE SEQUENCE [LARGE SCALE GENOMIC DNA]</scope>
    <source>
        <strain evidence="2 3">EI2</strain>
    </source>
</reference>
<dbReference type="RefSeq" id="WP_039359994.1">
    <property type="nucleotide sequence ID" value="NZ_JSAN01000115.1"/>
</dbReference>
<dbReference type="Gene3D" id="1.20.5.1000">
    <property type="entry name" value="arf6 gtpase in complex with a specific effector, jip4"/>
    <property type="match status" value="1"/>
</dbReference>
<organism evidence="2 3">
    <name type="scientific">Candidatus Protochlamydia amoebophila</name>
    <dbReference type="NCBI Taxonomy" id="362787"/>
    <lineage>
        <taxon>Bacteria</taxon>
        <taxon>Pseudomonadati</taxon>
        <taxon>Chlamydiota</taxon>
        <taxon>Chlamydiia</taxon>
        <taxon>Parachlamydiales</taxon>
        <taxon>Parachlamydiaceae</taxon>
        <taxon>Candidatus Protochlamydia</taxon>
    </lineage>
</organism>
<accession>A0A0C1JKN7</accession>
<protein>
    <submittedName>
        <fullName evidence="2">Uncharacterized protein</fullName>
    </submittedName>
</protein>
<proteinExistence type="predicted"/>
<dbReference type="EMBL" id="JSAN01000115">
    <property type="protein sequence ID" value="KIC71121.1"/>
    <property type="molecule type" value="Genomic_DNA"/>
</dbReference>
<dbReference type="SUPFAM" id="SSF90257">
    <property type="entry name" value="Myosin rod fragments"/>
    <property type="match status" value="1"/>
</dbReference>
<gene>
    <name evidence="2" type="ORF">DB44_ER00500</name>
</gene>
<dbReference type="AlphaFoldDB" id="A0A0C1JKN7"/>
<dbReference type="Proteomes" id="UP000031465">
    <property type="component" value="Unassembled WGS sequence"/>
</dbReference>
<keyword evidence="1" id="KW-0175">Coiled coil</keyword>
<feature type="coiled-coil region" evidence="1">
    <location>
        <begin position="16"/>
        <end position="174"/>
    </location>
</feature>
<evidence type="ECO:0000313" key="3">
    <source>
        <dbReference type="Proteomes" id="UP000031465"/>
    </source>
</evidence>
<sequence length="192" mass="22125">MGPLPSNGLTSNELTLESLFNLIETYKQTAKQEQDKLNARINQLSKDLYIAQEQAAEFSNEFHALRDRITFLSDENNNLQDRITALSDVNNDLQDRITALSDVNNNFQDRITALSDVNNNLQDRITALSDVKNDLQRQIKEKDQEISRLKTNKNNDSSEERQRLKKQLNCCERIEIFLKSIQRAAFLLVRPG</sequence>